<reference evidence="10 11" key="1">
    <citation type="submission" date="2018-04" db="EMBL/GenBank/DDBJ databases">
        <title>The genome of golden apple snail Pomacea canaliculata provides insight into stress tolerance and invasive adaptation.</title>
        <authorList>
            <person name="Liu C."/>
            <person name="Liu B."/>
            <person name="Ren Y."/>
            <person name="Zhang Y."/>
            <person name="Wang H."/>
            <person name="Li S."/>
            <person name="Jiang F."/>
            <person name="Yin L."/>
            <person name="Zhang G."/>
            <person name="Qian W."/>
            <person name="Fan W."/>
        </authorList>
    </citation>
    <scope>NUCLEOTIDE SEQUENCE [LARGE SCALE GENOMIC DNA]</scope>
    <source>
        <strain evidence="10">SZHN2017</strain>
        <tissue evidence="10">Muscle</tissue>
    </source>
</reference>
<comment type="caution">
    <text evidence="10">The sequence shown here is derived from an EMBL/GenBank/DDBJ whole genome shotgun (WGS) entry which is preliminary data.</text>
</comment>
<feature type="region of interest" description="Disordered" evidence="7">
    <location>
        <begin position="215"/>
        <end position="463"/>
    </location>
</feature>
<feature type="compositionally biased region" description="Basic and acidic residues" evidence="7">
    <location>
        <begin position="345"/>
        <end position="463"/>
    </location>
</feature>
<feature type="compositionally biased region" description="Acidic residues" evidence="7">
    <location>
        <begin position="639"/>
        <end position="654"/>
    </location>
</feature>
<feature type="compositionally biased region" description="Polar residues" evidence="7">
    <location>
        <begin position="44"/>
        <end position="57"/>
    </location>
</feature>
<evidence type="ECO:0000259" key="8">
    <source>
        <dbReference type="Pfam" id="PF11600"/>
    </source>
</evidence>
<accession>A0A2T7NEB2</accession>
<evidence type="ECO:0000256" key="6">
    <source>
        <dbReference type="ARBA" id="ARBA00023242"/>
    </source>
</evidence>
<dbReference type="GO" id="GO:0006260">
    <property type="term" value="P:DNA replication"/>
    <property type="evidence" value="ECO:0007669"/>
    <property type="project" value="UniProtKB-KW"/>
</dbReference>
<protein>
    <recommendedName>
        <fullName evidence="12">Chromatin assembly factor 1 subunit p150 C-terminal domain-containing protein</fullName>
    </recommendedName>
</protein>
<dbReference type="InterPro" id="IPR021644">
    <property type="entry name" value="CAF-1_p150_acidic"/>
</dbReference>
<dbReference type="InterPro" id="IPR022043">
    <property type="entry name" value="CAF1A_DD"/>
</dbReference>
<name>A0A2T7NEB2_POMCA</name>
<keyword evidence="2" id="KW-0235">DNA replication</keyword>
<dbReference type="GO" id="GO:0033186">
    <property type="term" value="C:CAF-1 complex"/>
    <property type="evidence" value="ECO:0007669"/>
    <property type="project" value="TreeGrafter"/>
</dbReference>
<dbReference type="Proteomes" id="UP000245119">
    <property type="component" value="Linkage Group LG13"/>
</dbReference>
<dbReference type="OrthoDB" id="79480at2759"/>
<dbReference type="GO" id="GO:0006281">
    <property type="term" value="P:DNA repair"/>
    <property type="evidence" value="ECO:0007669"/>
    <property type="project" value="UniProtKB-KW"/>
</dbReference>
<dbReference type="PANTHER" id="PTHR15272">
    <property type="entry name" value="CHROMATIN ASSEMBLY FACTOR 1 SUBUNIT A CAF-1 SUBUNIT A"/>
    <property type="match status" value="1"/>
</dbReference>
<feature type="compositionally biased region" description="Low complexity" evidence="7">
    <location>
        <begin position="318"/>
        <end position="332"/>
    </location>
</feature>
<keyword evidence="6" id="KW-0539">Nucleus</keyword>
<feature type="region of interest" description="Disordered" evidence="7">
    <location>
        <begin position="831"/>
        <end position="887"/>
    </location>
</feature>
<gene>
    <name evidence="10" type="ORF">C0Q70_20003</name>
</gene>
<dbReference type="AlphaFoldDB" id="A0A2T7NEB2"/>
<dbReference type="Pfam" id="PF12253">
    <property type="entry name" value="CAF1A_dimeriz"/>
    <property type="match status" value="1"/>
</dbReference>
<organism evidence="10 11">
    <name type="scientific">Pomacea canaliculata</name>
    <name type="common">Golden apple snail</name>
    <dbReference type="NCBI Taxonomy" id="400727"/>
    <lineage>
        <taxon>Eukaryota</taxon>
        <taxon>Metazoa</taxon>
        <taxon>Spiralia</taxon>
        <taxon>Lophotrochozoa</taxon>
        <taxon>Mollusca</taxon>
        <taxon>Gastropoda</taxon>
        <taxon>Caenogastropoda</taxon>
        <taxon>Architaenioglossa</taxon>
        <taxon>Ampullarioidea</taxon>
        <taxon>Ampullariidae</taxon>
        <taxon>Pomacea</taxon>
    </lineage>
</organism>
<feature type="region of interest" description="Disordered" evidence="7">
    <location>
        <begin position="622"/>
        <end position="657"/>
    </location>
</feature>
<dbReference type="PANTHER" id="PTHR15272:SF0">
    <property type="entry name" value="CHROMATIN ASSEMBLY FACTOR 1 SUBUNIT A"/>
    <property type="match status" value="1"/>
</dbReference>
<feature type="region of interest" description="Disordered" evidence="7">
    <location>
        <begin position="752"/>
        <end position="771"/>
    </location>
</feature>
<keyword evidence="3" id="KW-0227">DNA damage</keyword>
<evidence type="ECO:0008006" key="12">
    <source>
        <dbReference type="Google" id="ProtNLM"/>
    </source>
</evidence>
<evidence type="ECO:0000256" key="3">
    <source>
        <dbReference type="ARBA" id="ARBA00022763"/>
    </source>
</evidence>
<evidence type="ECO:0000259" key="9">
    <source>
        <dbReference type="Pfam" id="PF12253"/>
    </source>
</evidence>
<dbReference type="EMBL" id="PZQS01000013">
    <property type="protein sequence ID" value="PVD19514.1"/>
    <property type="molecule type" value="Genomic_DNA"/>
</dbReference>
<feature type="domain" description="Chromatin assembly factor 1 p150 subunit acidic region" evidence="8">
    <location>
        <begin position="356"/>
        <end position="502"/>
    </location>
</feature>
<dbReference type="OMA" id="RAKYLHF"/>
<sequence>MAGRLEGTEKRLSAVVAAGANDNEMQPKKSKQARLPFKPLDFKSLSSPSPCTANGNGSKKRKLSGPDSPHLKSKVQKSYIDTKQSTENGKRLTKNENEVSSSSEAENLPAMSVKASRANTLEKFVCRESLQEEITSTNVIDLTDSNSEWLPEDENKHSPVKSKSPQKAVCTDNGKVKEFFVKKLDFNKAVAVEQMKNPSLPESECQELSKDDLSALGDSGVQDTKMMSIDCSGGRKHAPASPGDVLEHSELGNSDIFVIDEDEKHQEHVQDEGTTLEQTDLDIEQETDSSLSLSKNTDAKEKTPRRKRVPLSASTPITSASTNSSESGTPSSAKKPCSKQSSGKQTEKAALRLKVKEEKERQKREEKEKKEIERLEKKQLQDNKKAEKERQKREEKEKKEKERQDRKERTEKEKQEKQQQKEEEKKKKQEVQDAKMEEKRKKEEEKRLKDEEKLRQEEEKLRQAQKTKEVFQNFFIKPRTVSTKVTKPAEGRFIPFELKKDMSLAPSHRRPAVTGNAMAQLDDALQSQAETVTYLQQLKQGTAKPVRTGRVLRQKVDVEDDAELIVHDSETVKKVMHAIKLLQFHTDYRPPYYGTWRKKVKGLSPRNPWKKDESVFDYEIDSDDEWEEEEPGESLSDSNGEDDEAEGEEEDDDGWMVPHGYLSEGEGCEDDEEVTPETLKARQRAKAQAWEAELQAKKKVSPPIHLGCYWQQVSSCLSEKDLALMRQFEMVCLQSAPIDTLISNPLLLENGRDGVSDKPSSGVTPSGKGFRKRALPHEAMPDLIRLVHGNPCGIKKLVREFRLFWRQKTKESNTSWNESCVEDEAMDTSGECAASSKRSDKEESSTPALESSGDVTDKSHIEDVACNTSNGPTKGRGGDSLAADDNQNNDIVSKRQLEIKIMAIANREKRVGTTKTCWYVKKEVLEEFNMNTLSPENTWISLSQDMNKKTLCKTPSEKKAAKGSTHKILPSAPNSLKKSCDDELSEDVGKSSSRLKKENITPGKPKDQPSIMNFAKKTAERLLTRKESKGPTVCKRSLELVKLQSDHSDVLQKSLDQKDTNVTVENDGSHAADCIIIDD</sequence>
<feature type="region of interest" description="Disordered" evidence="7">
    <location>
        <begin position="955"/>
        <end position="1011"/>
    </location>
</feature>
<dbReference type="STRING" id="400727.A0A2T7NEB2"/>
<feature type="compositionally biased region" description="Basic and acidic residues" evidence="7">
    <location>
        <begin position="88"/>
        <end position="97"/>
    </location>
</feature>
<feature type="compositionally biased region" description="Basic and acidic residues" evidence="7">
    <location>
        <begin position="262"/>
        <end position="271"/>
    </location>
</feature>
<feature type="region of interest" description="Disordered" evidence="7">
    <location>
        <begin position="145"/>
        <end position="167"/>
    </location>
</feature>
<evidence type="ECO:0000313" key="10">
    <source>
        <dbReference type="EMBL" id="PVD19514.1"/>
    </source>
</evidence>
<dbReference type="Pfam" id="PF11600">
    <property type="entry name" value="CAF1A_acidic"/>
    <property type="match status" value="1"/>
</dbReference>
<evidence type="ECO:0000256" key="5">
    <source>
        <dbReference type="ARBA" id="ARBA00023204"/>
    </source>
</evidence>
<dbReference type="GO" id="GO:0005634">
    <property type="term" value="C:nucleus"/>
    <property type="evidence" value="ECO:0007669"/>
    <property type="project" value="UniProtKB-SubCell"/>
</dbReference>
<feature type="domain" description="Chromatin assembly factor 1 subunit A dimerization" evidence="9">
    <location>
        <begin position="580"/>
        <end position="652"/>
    </location>
</feature>
<evidence type="ECO:0000256" key="2">
    <source>
        <dbReference type="ARBA" id="ARBA00022705"/>
    </source>
</evidence>
<keyword evidence="11" id="KW-1185">Reference proteome</keyword>
<dbReference type="GO" id="GO:0006334">
    <property type="term" value="P:nucleosome assembly"/>
    <property type="evidence" value="ECO:0007669"/>
    <property type="project" value="TreeGrafter"/>
</dbReference>
<keyword evidence="4" id="KW-0143">Chaperone</keyword>
<proteinExistence type="predicted"/>
<evidence type="ECO:0000256" key="7">
    <source>
        <dbReference type="SAM" id="MobiDB-lite"/>
    </source>
</evidence>
<evidence type="ECO:0000256" key="1">
    <source>
        <dbReference type="ARBA" id="ARBA00004123"/>
    </source>
</evidence>
<evidence type="ECO:0000256" key="4">
    <source>
        <dbReference type="ARBA" id="ARBA00023186"/>
    </source>
</evidence>
<feature type="region of interest" description="Disordered" evidence="7">
    <location>
        <begin position="16"/>
        <end position="113"/>
    </location>
</feature>
<keyword evidence="5" id="KW-0234">DNA repair</keyword>
<evidence type="ECO:0000313" key="11">
    <source>
        <dbReference type="Proteomes" id="UP000245119"/>
    </source>
</evidence>
<feature type="compositionally biased region" description="Low complexity" evidence="7">
    <location>
        <begin position="98"/>
        <end position="107"/>
    </location>
</feature>
<feature type="compositionally biased region" description="Acidic residues" evidence="7">
    <location>
        <begin position="622"/>
        <end position="632"/>
    </location>
</feature>
<comment type="subcellular location">
    <subcellularLocation>
        <location evidence="1">Nucleus</location>
    </subcellularLocation>
</comment>
<feature type="compositionally biased region" description="Basic and acidic residues" evidence="7">
    <location>
        <begin position="995"/>
        <end position="1007"/>
    </location>
</feature>